<sequence length="703" mass="78291">MRARGGMPQPPGNGPTQSRVFNGIPAVSLQHPQGILFILFISSKYCYFRASDFPGLSSVRRNIMTDTPKSIAIIGAGPVGLFTALLLAQGGVDVTVIEAGAGINQSPRAVAYFPPVLEEFSKAGIVEDVIAAGEKNADGCDWRDADGNLLAGIDPPPNDPTFAVCLSQPELGEVLLRKALETGKVKILFEEKFQRLEQRDGAVAYWTENQKSGLETERMCRYLVGADGGRSSVRKSLGIHLEGYTFDSLQFVAVNFQYDLRAAGGWKAASFIVDPVDWGIVVKRGKGTSWRFATGVTKSEPESISSLGPETIQLMKNRLARILPGNTDEIRYEEMAPYTVHQRCASDFRKGDVLLAGDAAHLNSPVGGLGLTTGLLDAAHLAEALREVLNQGVSPNVLTTYADTRRRIFLERTNPTSTANLMRLCSQEPEHVKEREETLARLKDPHDLITKSRIGLPDFSLTSTSDKLFDTCGEVTWFISVTRIPEWTEEEFRHQYKGVHAGMTRMVAEKLAVIRSYNQLQNTQDTVAASQRPSWDYVTCLTWPSLFIINAGFQDPDYQEHAGKHIFCRLDQEGCIMAQVQKHLKRSSRDPVQCLLYHKRRDSRDEFSPAWFTERSAKLRSIWESEPGIYSYIVWRDVTPKTANFFHGTQFSGGSWLQYKGLETFGFETTDSARSFFNKYNSAIFGEHAETTQLVIGESDWVI</sequence>
<evidence type="ECO:0000259" key="6">
    <source>
        <dbReference type="Pfam" id="PF01494"/>
    </source>
</evidence>
<evidence type="ECO:0000256" key="3">
    <source>
        <dbReference type="ARBA" id="ARBA00022827"/>
    </source>
</evidence>
<dbReference type="SUPFAM" id="SSF51905">
    <property type="entry name" value="FAD/NAD(P)-binding domain"/>
    <property type="match status" value="1"/>
</dbReference>
<keyword evidence="4" id="KW-0560">Oxidoreductase</keyword>
<feature type="domain" description="EthD" evidence="7">
    <location>
        <begin position="485"/>
        <end position="563"/>
    </location>
</feature>
<dbReference type="InterPro" id="IPR002938">
    <property type="entry name" value="FAD-bd"/>
</dbReference>
<organism evidence="8 9">
    <name type="scientific">Aspergillus calidoustus</name>
    <dbReference type="NCBI Taxonomy" id="454130"/>
    <lineage>
        <taxon>Eukaryota</taxon>
        <taxon>Fungi</taxon>
        <taxon>Dikarya</taxon>
        <taxon>Ascomycota</taxon>
        <taxon>Pezizomycotina</taxon>
        <taxon>Eurotiomycetes</taxon>
        <taxon>Eurotiomycetidae</taxon>
        <taxon>Eurotiales</taxon>
        <taxon>Aspergillaceae</taxon>
        <taxon>Aspergillus</taxon>
        <taxon>Aspergillus subgen. Nidulantes</taxon>
    </lineage>
</organism>
<evidence type="ECO:0000313" key="8">
    <source>
        <dbReference type="EMBL" id="CEL10569.1"/>
    </source>
</evidence>
<evidence type="ECO:0000313" key="9">
    <source>
        <dbReference type="Proteomes" id="UP000054771"/>
    </source>
</evidence>
<dbReference type="Gene3D" id="3.50.50.60">
    <property type="entry name" value="FAD/NAD(P)-binding domain"/>
    <property type="match status" value="1"/>
</dbReference>
<dbReference type="InterPro" id="IPR009799">
    <property type="entry name" value="EthD_dom"/>
</dbReference>
<dbReference type="AlphaFoldDB" id="A0A0U5CIA1"/>
<dbReference type="PRINTS" id="PR00420">
    <property type="entry name" value="RNGMNOXGNASE"/>
</dbReference>
<evidence type="ECO:0000259" key="7">
    <source>
        <dbReference type="Pfam" id="PF07110"/>
    </source>
</evidence>
<evidence type="ECO:0000256" key="5">
    <source>
        <dbReference type="SAM" id="Phobius"/>
    </source>
</evidence>
<dbReference type="STRING" id="454130.A0A0U5CIA1"/>
<keyword evidence="5" id="KW-0472">Membrane</keyword>
<keyword evidence="3" id="KW-0274">FAD</keyword>
<dbReference type="Pfam" id="PF01494">
    <property type="entry name" value="FAD_binding_3"/>
    <property type="match status" value="1"/>
</dbReference>
<name>A0A0U5CIA1_ASPCI</name>
<dbReference type="InterPro" id="IPR036188">
    <property type="entry name" value="FAD/NAD-bd_sf"/>
</dbReference>
<keyword evidence="2" id="KW-0285">Flavoprotein</keyword>
<accession>A0A0U5CIA1</accession>
<dbReference type="EMBL" id="CDMC01000019">
    <property type="protein sequence ID" value="CEL10569.1"/>
    <property type="molecule type" value="Genomic_DNA"/>
</dbReference>
<dbReference type="Proteomes" id="UP000054771">
    <property type="component" value="Unassembled WGS sequence"/>
</dbReference>
<proteinExistence type="inferred from homology"/>
<dbReference type="OMA" id="WFITVTK"/>
<keyword evidence="5" id="KW-1133">Transmembrane helix</keyword>
<dbReference type="Gene3D" id="3.30.9.10">
    <property type="entry name" value="D-Amino Acid Oxidase, subunit A, domain 2"/>
    <property type="match status" value="1"/>
</dbReference>
<dbReference type="Pfam" id="PF07110">
    <property type="entry name" value="EthD"/>
    <property type="match status" value="1"/>
</dbReference>
<dbReference type="Gene3D" id="3.30.70.100">
    <property type="match status" value="1"/>
</dbReference>
<feature type="domain" description="FAD-binding" evidence="6">
    <location>
        <begin position="71"/>
        <end position="408"/>
    </location>
</feature>
<evidence type="ECO:0008006" key="10">
    <source>
        <dbReference type="Google" id="ProtNLM"/>
    </source>
</evidence>
<dbReference type="PANTHER" id="PTHR43004">
    <property type="entry name" value="TRK SYSTEM POTASSIUM UPTAKE PROTEIN"/>
    <property type="match status" value="1"/>
</dbReference>
<reference evidence="9" key="1">
    <citation type="journal article" date="2016" name="Genome Announc.">
        <title>Draft genome sequences of fungus Aspergillus calidoustus.</title>
        <authorList>
            <person name="Horn F."/>
            <person name="Linde J."/>
            <person name="Mattern D.J."/>
            <person name="Walther G."/>
            <person name="Guthke R."/>
            <person name="Scherlach K."/>
            <person name="Martin K."/>
            <person name="Brakhage A.A."/>
            <person name="Petzke L."/>
            <person name="Valiante V."/>
        </authorList>
    </citation>
    <scope>NUCLEOTIDE SEQUENCE [LARGE SCALE GENOMIC DNA]</scope>
    <source>
        <strain evidence="9">SF006504</strain>
    </source>
</reference>
<dbReference type="OrthoDB" id="10016252at2759"/>
<evidence type="ECO:0000256" key="4">
    <source>
        <dbReference type="ARBA" id="ARBA00023002"/>
    </source>
</evidence>
<keyword evidence="5" id="KW-0812">Transmembrane</keyword>
<dbReference type="GO" id="GO:0016709">
    <property type="term" value="F:oxidoreductase activity, acting on paired donors, with incorporation or reduction of molecular oxygen, NAD(P)H as one donor, and incorporation of one atom of oxygen"/>
    <property type="evidence" value="ECO:0007669"/>
    <property type="project" value="UniProtKB-ARBA"/>
</dbReference>
<dbReference type="InterPro" id="IPR050641">
    <property type="entry name" value="RIFMO-like"/>
</dbReference>
<protein>
    <recommendedName>
        <fullName evidence="10">FAD-binding domain-containing protein</fullName>
    </recommendedName>
</protein>
<gene>
    <name evidence="8" type="ORF">ASPCAL13686</name>
</gene>
<dbReference type="PANTHER" id="PTHR43004:SF13">
    <property type="entry name" value="FAD-BINDING DOMAIN-CONTAINING PROTEIN-RELATED"/>
    <property type="match status" value="1"/>
</dbReference>
<comment type="similarity">
    <text evidence="1">Belongs to the tpcK family.</text>
</comment>
<evidence type="ECO:0000256" key="1">
    <source>
        <dbReference type="ARBA" id="ARBA00005986"/>
    </source>
</evidence>
<dbReference type="GO" id="GO:0071949">
    <property type="term" value="F:FAD binding"/>
    <property type="evidence" value="ECO:0007669"/>
    <property type="project" value="InterPro"/>
</dbReference>
<evidence type="ECO:0000256" key="2">
    <source>
        <dbReference type="ARBA" id="ARBA00022630"/>
    </source>
</evidence>
<feature type="transmembrane region" description="Helical" evidence="5">
    <location>
        <begin position="70"/>
        <end position="88"/>
    </location>
</feature>
<keyword evidence="9" id="KW-1185">Reference proteome</keyword>